<proteinExistence type="predicted"/>
<name>A0A932QYF2_9BACT</name>
<dbReference type="Proteomes" id="UP000753196">
    <property type="component" value="Unassembled WGS sequence"/>
</dbReference>
<keyword evidence="1" id="KW-0812">Transmembrane</keyword>
<reference evidence="2" key="1">
    <citation type="submission" date="2020-07" db="EMBL/GenBank/DDBJ databases">
        <title>Huge and variable diversity of episymbiotic CPR bacteria and DPANN archaea in groundwater ecosystems.</title>
        <authorList>
            <person name="He C.Y."/>
            <person name="Keren R."/>
            <person name="Whittaker M."/>
            <person name="Farag I.F."/>
            <person name="Doudna J."/>
            <person name="Cate J.H.D."/>
            <person name="Banfield J.F."/>
        </authorList>
    </citation>
    <scope>NUCLEOTIDE SEQUENCE</scope>
    <source>
        <strain evidence="2">NC_groundwater_973_Pr1_S-0.2um_54_13</strain>
    </source>
</reference>
<comment type="caution">
    <text evidence="2">The sequence shown here is derived from an EMBL/GenBank/DDBJ whole genome shotgun (WGS) entry which is preliminary data.</text>
</comment>
<feature type="transmembrane region" description="Helical" evidence="1">
    <location>
        <begin position="6"/>
        <end position="25"/>
    </location>
</feature>
<keyword evidence="1" id="KW-0472">Membrane</keyword>
<sequence length="206" mass="23045">MNFFKQHIVGILIWGIVAAFLYDFFDLKPERTFWTLITQPPHTTPPLTVPKVIHHGPIEKAENHPSGISLSSDSTRNIKTGNDNSQPVGEPIGIVRFVPDDRETEVGNQAVHQDGVNIPSQRRERGEALIPPGGQVHILMMKIRIKVMSDKFNIEKTSNIEIYSSNDECKTLNNFTEYNIYVCLINTGQTPETLKINGVGTATPQI</sequence>
<dbReference type="EMBL" id="JACQCR010000054">
    <property type="protein sequence ID" value="MBI3631141.1"/>
    <property type="molecule type" value="Genomic_DNA"/>
</dbReference>
<evidence type="ECO:0000313" key="3">
    <source>
        <dbReference type="Proteomes" id="UP000753196"/>
    </source>
</evidence>
<keyword evidence="1" id="KW-1133">Transmembrane helix</keyword>
<evidence type="ECO:0000313" key="2">
    <source>
        <dbReference type="EMBL" id="MBI3631141.1"/>
    </source>
</evidence>
<accession>A0A932QYF2</accession>
<gene>
    <name evidence="2" type="ORF">HY221_02285</name>
</gene>
<organism evidence="2 3">
    <name type="scientific">Candidatus Sungiibacteriota bacterium</name>
    <dbReference type="NCBI Taxonomy" id="2750080"/>
    <lineage>
        <taxon>Bacteria</taxon>
        <taxon>Candidatus Sungiibacteriota</taxon>
    </lineage>
</organism>
<evidence type="ECO:0000256" key="1">
    <source>
        <dbReference type="SAM" id="Phobius"/>
    </source>
</evidence>
<protein>
    <submittedName>
        <fullName evidence="2">Uncharacterized protein</fullName>
    </submittedName>
</protein>
<dbReference type="AlphaFoldDB" id="A0A932QYF2"/>